<gene>
    <name evidence="6" type="ORF">Plil01_001034800</name>
</gene>
<comment type="domain">
    <text evidence="5">The RxLR-dEER motif acts to carry the protein into the host cell cytoplasm through binding to cell surface phosphatidylinositol-3-phosphate.</text>
</comment>
<protein>
    <recommendedName>
        <fullName evidence="5">RxLR effector protein</fullName>
    </recommendedName>
</protein>
<keyword evidence="7" id="KW-1185">Reference proteome</keyword>
<sequence>MRFSHVVLLAVVTIVASSEGVPTSTQTMITSPYTHHSPVIEEKETAVTRHLRTNYQDEKEERVSKELGDKIVTKLKKWVKYNTWIFGNKKPEWVWTNHPEFGKGFETFYNNRMVRGYKYA</sequence>
<comment type="subcellular location">
    <subcellularLocation>
        <location evidence="1 5">Secreted</location>
    </subcellularLocation>
</comment>
<evidence type="ECO:0000256" key="4">
    <source>
        <dbReference type="ARBA" id="ARBA00022729"/>
    </source>
</evidence>
<evidence type="ECO:0000313" key="7">
    <source>
        <dbReference type="Proteomes" id="UP001165083"/>
    </source>
</evidence>
<comment type="function">
    <text evidence="5">Effector that suppresses plant defense responses during pathogen infection.</text>
</comment>
<dbReference type="InterPro" id="IPR031825">
    <property type="entry name" value="RXLR"/>
</dbReference>
<organism evidence="6 7">
    <name type="scientific">Phytophthora lilii</name>
    <dbReference type="NCBI Taxonomy" id="2077276"/>
    <lineage>
        <taxon>Eukaryota</taxon>
        <taxon>Sar</taxon>
        <taxon>Stramenopiles</taxon>
        <taxon>Oomycota</taxon>
        <taxon>Peronosporomycetes</taxon>
        <taxon>Peronosporales</taxon>
        <taxon>Peronosporaceae</taxon>
        <taxon>Phytophthora</taxon>
    </lineage>
</organism>
<dbReference type="EMBL" id="BSXW01000542">
    <property type="protein sequence ID" value="GMF25135.1"/>
    <property type="molecule type" value="Genomic_DNA"/>
</dbReference>
<keyword evidence="4 5" id="KW-0732">Signal</keyword>
<dbReference type="Proteomes" id="UP001165083">
    <property type="component" value="Unassembled WGS sequence"/>
</dbReference>
<comment type="caution">
    <text evidence="6">The sequence shown here is derived from an EMBL/GenBank/DDBJ whole genome shotgun (WGS) entry which is preliminary data.</text>
</comment>
<dbReference type="OrthoDB" id="88741at2759"/>
<name>A0A9W6U468_9STRA</name>
<dbReference type="Pfam" id="PF16810">
    <property type="entry name" value="RXLR"/>
    <property type="match status" value="1"/>
</dbReference>
<keyword evidence="3 5" id="KW-0964">Secreted</keyword>
<evidence type="ECO:0000256" key="5">
    <source>
        <dbReference type="RuleBase" id="RU367124"/>
    </source>
</evidence>
<proteinExistence type="inferred from homology"/>
<evidence type="ECO:0000256" key="2">
    <source>
        <dbReference type="ARBA" id="ARBA00010400"/>
    </source>
</evidence>
<evidence type="ECO:0000313" key="6">
    <source>
        <dbReference type="EMBL" id="GMF25135.1"/>
    </source>
</evidence>
<evidence type="ECO:0000256" key="1">
    <source>
        <dbReference type="ARBA" id="ARBA00004613"/>
    </source>
</evidence>
<accession>A0A9W6U468</accession>
<feature type="chain" id="PRO_5045000446" description="RxLR effector protein" evidence="5">
    <location>
        <begin position="21"/>
        <end position="120"/>
    </location>
</feature>
<evidence type="ECO:0000256" key="3">
    <source>
        <dbReference type="ARBA" id="ARBA00022525"/>
    </source>
</evidence>
<reference evidence="6" key="1">
    <citation type="submission" date="2023-04" db="EMBL/GenBank/DDBJ databases">
        <title>Phytophthora lilii NBRC 32176.</title>
        <authorList>
            <person name="Ichikawa N."/>
            <person name="Sato H."/>
            <person name="Tonouchi N."/>
        </authorList>
    </citation>
    <scope>NUCLEOTIDE SEQUENCE</scope>
    <source>
        <strain evidence="6">NBRC 32176</strain>
    </source>
</reference>
<feature type="signal peptide" evidence="5">
    <location>
        <begin position="1"/>
        <end position="20"/>
    </location>
</feature>
<dbReference type="AlphaFoldDB" id="A0A9W6U468"/>
<comment type="similarity">
    <text evidence="2 5">Belongs to the RxLR effector family.</text>
</comment>